<feature type="domain" description="Carrier" evidence="7">
    <location>
        <begin position="2138"/>
        <end position="2214"/>
    </location>
</feature>
<dbReference type="PANTHER" id="PTHR45527">
    <property type="entry name" value="NONRIBOSOMAL PEPTIDE SYNTHETASE"/>
    <property type="match status" value="1"/>
</dbReference>
<keyword evidence="2" id="KW-0596">Phosphopantetheine</keyword>
<dbReference type="Pfam" id="PF00501">
    <property type="entry name" value="AMP-binding"/>
    <property type="match status" value="2"/>
</dbReference>
<evidence type="ECO:0000313" key="9">
    <source>
        <dbReference type="Proteomes" id="UP000310039"/>
    </source>
</evidence>
<dbReference type="Gene3D" id="1.10.1200.10">
    <property type="entry name" value="ACP-like"/>
    <property type="match status" value="4"/>
</dbReference>
<dbReference type="SUPFAM" id="SSF52777">
    <property type="entry name" value="CoA-dependent acyltransferases"/>
    <property type="match status" value="8"/>
</dbReference>
<evidence type="ECO:0000256" key="1">
    <source>
        <dbReference type="ARBA" id="ARBA00004924"/>
    </source>
</evidence>
<dbReference type="Gene3D" id="3.30.559.10">
    <property type="entry name" value="Chloramphenicol acetyltransferase-like domain"/>
    <property type="match status" value="4"/>
</dbReference>
<dbReference type="Gene3D" id="3.30.559.30">
    <property type="entry name" value="Nonribosomal peptide synthetase, condensation domain"/>
    <property type="match status" value="4"/>
</dbReference>
<dbReference type="PANTHER" id="PTHR45527:SF1">
    <property type="entry name" value="FATTY ACID SYNTHASE"/>
    <property type="match status" value="1"/>
</dbReference>
<evidence type="ECO:0000256" key="2">
    <source>
        <dbReference type="ARBA" id="ARBA00022450"/>
    </source>
</evidence>
<dbReference type="Gene3D" id="3.40.50.12780">
    <property type="entry name" value="N-terminal domain of ligase-like"/>
    <property type="match status" value="2"/>
</dbReference>
<accession>A0A4S9XWD2</accession>
<feature type="compositionally biased region" description="Basic and acidic residues" evidence="6">
    <location>
        <begin position="2121"/>
        <end position="2134"/>
    </location>
</feature>
<name>A0A4S9XWD2_AURPU</name>
<dbReference type="InterPro" id="IPR009081">
    <property type="entry name" value="PP-bd_ACP"/>
</dbReference>
<comment type="similarity">
    <text evidence="5">Belongs to the NRP synthetase family.</text>
</comment>
<feature type="region of interest" description="Disordered" evidence="6">
    <location>
        <begin position="2120"/>
        <end position="2141"/>
    </location>
</feature>
<dbReference type="InterPro" id="IPR045851">
    <property type="entry name" value="AMP-bd_C_sf"/>
</dbReference>
<dbReference type="EMBL" id="QZBT01000061">
    <property type="protein sequence ID" value="THZ83341.1"/>
    <property type="molecule type" value="Genomic_DNA"/>
</dbReference>
<reference evidence="8 9" key="1">
    <citation type="submission" date="2018-10" db="EMBL/GenBank/DDBJ databases">
        <title>Fifty Aureobasidium pullulans genomes reveal a recombining polyextremotolerant generalist.</title>
        <authorList>
            <person name="Gostincar C."/>
            <person name="Turk M."/>
            <person name="Zajc J."/>
            <person name="Gunde-Cimerman N."/>
        </authorList>
    </citation>
    <scope>NUCLEOTIDE SEQUENCE [LARGE SCALE GENOMIC DNA]</scope>
    <source>
        <strain evidence="8 9">EXF-3403</strain>
    </source>
</reference>
<organism evidence="8 9">
    <name type="scientific">Aureobasidium pullulans</name>
    <name type="common">Black yeast</name>
    <name type="synonym">Pullularia pullulans</name>
    <dbReference type="NCBI Taxonomy" id="5580"/>
    <lineage>
        <taxon>Eukaryota</taxon>
        <taxon>Fungi</taxon>
        <taxon>Dikarya</taxon>
        <taxon>Ascomycota</taxon>
        <taxon>Pezizomycotina</taxon>
        <taxon>Dothideomycetes</taxon>
        <taxon>Dothideomycetidae</taxon>
        <taxon>Dothideales</taxon>
        <taxon>Saccotheciaceae</taxon>
        <taxon>Aureobasidium</taxon>
    </lineage>
</organism>
<keyword evidence="4" id="KW-0436">Ligase</keyword>
<comment type="caution">
    <text evidence="8">The sequence shown here is derived from an EMBL/GenBank/DDBJ whole genome shotgun (WGS) entry which is preliminary data.</text>
</comment>
<dbReference type="CDD" id="cd19542">
    <property type="entry name" value="CT_NRPS-like"/>
    <property type="match status" value="1"/>
</dbReference>
<evidence type="ECO:0000256" key="3">
    <source>
        <dbReference type="ARBA" id="ARBA00022553"/>
    </source>
</evidence>
<evidence type="ECO:0000259" key="7">
    <source>
        <dbReference type="PROSITE" id="PS50075"/>
    </source>
</evidence>
<comment type="pathway">
    <text evidence="1">Siderophore biosynthesis.</text>
</comment>
<dbReference type="Gene3D" id="3.30.300.30">
    <property type="match status" value="1"/>
</dbReference>
<evidence type="ECO:0000313" key="8">
    <source>
        <dbReference type="EMBL" id="THZ83341.1"/>
    </source>
</evidence>
<dbReference type="InterPro" id="IPR023213">
    <property type="entry name" value="CAT-like_dom_sf"/>
</dbReference>
<evidence type="ECO:0000256" key="4">
    <source>
        <dbReference type="ARBA" id="ARBA00022598"/>
    </source>
</evidence>
<dbReference type="GO" id="GO:0016874">
    <property type="term" value="F:ligase activity"/>
    <property type="evidence" value="ECO:0007669"/>
    <property type="project" value="UniProtKB-KW"/>
</dbReference>
<dbReference type="Pfam" id="PF00550">
    <property type="entry name" value="PP-binding"/>
    <property type="match status" value="4"/>
</dbReference>
<dbReference type="InterPro" id="IPR006162">
    <property type="entry name" value="Ppantetheine_attach_site"/>
</dbReference>
<dbReference type="Proteomes" id="UP000310039">
    <property type="component" value="Unassembled WGS sequence"/>
</dbReference>
<dbReference type="PROSITE" id="PS00012">
    <property type="entry name" value="PHOSPHOPANTETHEINE"/>
    <property type="match status" value="3"/>
</dbReference>
<evidence type="ECO:0000256" key="6">
    <source>
        <dbReference type="SAM" id="MobiDB-lite"/>
    </source>
</evidence>
<dbReference type="GO" id="GO:0044550">
    <property type="term" value="P:secondary metabolite biosynthetic process"/>
    <property type="evidence" value="ECO:0007669"/>
    <property type="project" value="TreeGrafter"/>
</dbReference>
<dbReference type="GO" id="GO:0005737">
    <property type="term" value="C:cytoplasm"/>
    <property type="evidence" value="ECO:0007669"/>
    <property type="project" value="TreeGrafter"/>
</dbReference>
<keyword evidence="3" id="KW-0597">Phosphoprotein</keyword>
<dbReference type="SUPFAM" id="SSF56801">
    <property type="entry name" value="Acetyl-CoA synthetase-like"/>
    <property type="match status" value="1"/>
</dbReference>
<sequence>MDDVFDFIDFDKDVIAGSLKPDDKYMQSVETAQRRELQQPETSDIDAWSPLELQIRAAYSAISSAPEDRIGKDTTIYRIGLDSISAIQVASRLRKEGLSLQASDVMESPSCSELASVVQTRSQTPVISTPAFDLENFDKRYRSVVLDSQKVSTDQIQAVRPCTAVQSGMLSEYVHSGGHQYFNHMFYAVDENSSFKTLKNAWVKVVAQHEMLRTGFINTDDHENPFVMSTYKSPDVHDLCLQVSSEDGAKYDDYERAASESVKEKLHLPPWRWSLLEINQTQCLQFSAHHAIFDAESLRMIIWDLQSALRDDAVPGRRSIDSALSYILSSSQKNPEQQRTFWSQKLGGAPVTRFPNLTPVRTPDTKAVVVERLFSLQRSEIEARCQESGVSMQSVGQAAWARLLSAYTGESLVTFGVVFSGRTSPETADTAFPCITTLPVSSNTAVDDSQLLQDLMSYNAGIQKHQFTSLTDIQKYAELPNEALFDSLFVYQRPLSNDAPDSSWNVLHESASVELAVSVEMEALPDDKLGLRLTINPAQIPQEQGKIMLQQMEAIIAGLVSIGDSIDASVLSIIPPKDLIIPTDFIYLHEMTEAAVRDHPDRIAMEFVDNLQDEQITSRKWTYRQLDEEANRIAHLLLESGAKSGDIIATSFDKCPEASFAFFGILKAGFMAFKRLFSGRWTDDSRWLQFASYHFDVSVLEQFWTWIVGMRLVCAPRDLILEDIMGFLDTMQITHLDLTPSLGRLLDPAMVPSLHKGVFITGGEALKQDQINTWGDIGCLFNFYGPTECTIGVTVFPSVPKEGKPSNIGWQFDNVGCYVLTPGSQKPVLRGAVGELCISGKLVGKGYLNRPELTADCFPYLEDFGERVYRTGDLVRLFHDGSIDFMGRKDNQVKLRGQRLEIDEIEAVIKRCQDIQDTVCVVAKHPKQQKDQLVAFIGIDESRKQGKPELCPAESTKNLIQAARTACEEHLPGYMVPTHFLPIQRIPLSVNNKVEEKLLRQLYADMPATTLQTYAVQADSQRPLSDGEKKVSKVLAELLKIEVDDLKPSSDIFTLGLNSISAIQLSRKLKASGFANAQVATILKNSSISKLAKALATLTDQTDGEIADARQTISACRQKHLGTVTRVLRCKVDDIEAIAPCTPLQQGIISRSLASETSLYFNTFRYGAQGVDLAKLEKSFNEALACTQILRTFFVETDDGYVQAVRKTGHLPWWTLEVYDLASVDSIFAKRKQKWRSYNTAHLTVPFEIVIVRSGSETFLSVDMHHALYDGNSFDMLMNNVSKLYNSEEADFGKSFVDCLPFGPLRNVQGAKKFWLDHLSDADPTAMNPVTDRKTDRDVLCTASLGVLQQMDELRRSLGVTIQALVQACWIATLRKYHHGAVGTVVYGRSIDFDGIENVIGPLFNTIPFYLRCESGDSWKTLVQRCHEFNTAALPYQHTPLRDIMKWCNKGRSEPLFDTLFVFQGALDSSTTNTSILTPQADDHFEADYPLSFEAAEAGDGQLNVTLAAKGSISDDKKARELIEEFLQAVRAMVKAPEDDVGVSIGHTFEQPTRSVNGDLANTQKSGTANFDWTPEATTIRSEMATLANVSEEDVNEDTSIFEIGLDSVDAVKLSSRLKKKNLAVPVSTIMKSQTIAHMSSTLQPTKEDIPNDKSEQTFQELGKKLTAYAQGHIDSTHSLERVLPASPMQEALVSEMVRSSYRAYFNHDVVKIPKDVDPESLEKAWRKVIEASPILRTGFLEIDDPEMETTFAQVIYKHDNSLPLEFGFVKVPTEDAITEHLDQISSDVASAALTQPQLHLTWAVTPQDRYLVFSIAHALYDGHSLSLLHHDVLRAYNDVLQPRPFYDEILRDTFGGSNEEAVTFWRGLLAHANKTHLPQRHTPKEFEVTTHRTEKTSQLSSDDLTSFCKQQGVTLQAVCQTAWAFVLAQIVQSLDVMFGVVLAGRDSELAEEVMFPMMNTVVMRSVLHGTRKDVLQSIQATISDISNHQHFPLRQIQASCQGQVQASSSQNDAFFDTLFTFQRRPDSTGDETQTLYESVNGASEVEYPVAIEAEIVDGSLIWRVACKSSAFDEPDVNDLLATIDTVLQAIVSRPHDPTLTFQNQEVSVCGLPAFEQQVEVGKDQTSESSKETDGNADDWSDTETMIREVIAKVTKTPETEISKSVALQNLGVDSINAIKISALLRQKSIKITVSEIVRAGTISKIATVAQKKKKNQTAKPSGESAEKTIASLMSQKGFTAERFGYDGQSIEQILPATAGQVYMLGAWLATNGQLFYGEFEYVTIVSTTMASIEQAWQKLVSNNAVLRTVFVATQDDDTPYLQLVLRNAPASFVNLDEQKSSSDLEQPFVKLSVQSSDNGYKLRVKIHHALYDAISLSLLSQALGGYLQGSTPALQPSSTFADFIAQPLGATEKSGKKAFWTNYLQGTQCPQLESDSLASSRHIEVYDPRAMSDMPELETALRKQGISLQAVFFAAYARAYSYNTDPTAEDVIIGIYLANRSHLENLSNLTAPTLNLVPLRVRSPTRTSLTELAKQIQKNLQDIGTPENSSVGLWEIEAWTGVKIDTFVNFVKVPDSDEDHTNQAVVMDQGAEGQRIQKRSRVSDAVEENFVVPEELRHEALKKTYKRSLDIEATVADGSLGIGVFGWEDMMDLEQAEGLIEELKIEIEGILG</sequence>
<dbReference type="InterPro" id="IPR000873">
    <property type="entry name" value="AMP-dep_synth/lig_dom"/>
</dbReference>
<dbReference type="Pfam" id="PF00668">
    <property type="entry name" value="Condensation"/>
    <property type="match status" value="4"/>
</dbReference>
<gene>
    <name evidence="8" type="ORF">D6C84_05030</name>
</gene>
<dbReference type="InterPro" id="IPR001242">
    <property type="entry name" value="Condensation_dom"/>
</dbReference>
<feature type="domain" description="Carrier" evidence="7">
    <location>
        <begin position="46"/>
        <end position="122"/>
    </location>
</feature>
<dbReference type="PROSITE" id="PS50075">
    <property type="entry name" value="CARRIER"/>
    <property type="match status" value="4"/>
</dbReference>
<dbReference type="FunFam" id="3.30.300.30:FF:000033">
    <property type="entry name" value="Nonribosomal siderophore peptide synthase SidC"/>
    <property type="match status" value="1"/>
</dbReference>
<dbReference type="CDD" id="cd05918">
    <property type="entry name" value="A_NRPS_SidN3_like"/>
    <property type="match status" value="1"/>
</dbReference>
<dbReference type="InterPro" id="IPR036736">
    <property type="entry name" value="ACP-like_sf"/>
</dbReference>
<feature type="domain" description="Carrier" evidence="7">
    <location>
        <begin position="1574"/>
        <end position="1647"/>
    </location>
</feature>
<dbReference type="InterPro" id="IPR042099">
    <property type="entry name" value="ANL_N_sf"/>
</dbReference>
<proteinExistence type="inferred from homology"/>
<dbReference type="SUPFAM" id="SSF47336">
    <property type="entry name" value="ACP-like"/>
    <property type="match status" value="4"/>
</dbReference>
<protein>
    <submittedName>
        <fullName evidence="8">Peptide synthetase</fullName>
    </submittedName>
</protein>
<dbReference type="GO" id="GO:0031177">
    <property type="term" value="F:phosphopantetheine binding"/>
    <property type="evidence" value="ECO:0007669"/>
    <property type="project" value="InterPro"/>
</dbReference>
<dbReference type="InterPro" id="IPR020806">
    <property type="entry name" value="PKS_PP-bd"/>
</dbReference>
<evidence type="ECO:0000256" key="5">
    <source>
        <dbReference type="ARBA" id="ARBA00029454"/>
    </source>
</evidence>
<feature type="domain" description="Carrier" evidence="7">
    <location>
        <begin position="1025"/>
        <end position="1099"/>
    </location>
</feature>
<dbReference type="SMART" id="SM00823">
    <property type="entry name" value="PKS_PP"/>
    <property type="match status" value="4"/>
</dbReference>
<dbReference type="GO" id="GO:0043041">
    <property type="term" value="P:amino acid activation for nonribosomal peptide biosynthetic process"/>
    <property type="evidence" value="ECO:0007669"/>
    <property type="project" value="TreeGrafter"/>
</dbReference>